<dbReference type="PROSITE" id="PS51170">
    <property type="entry name" value="CW"/>
    <property type="match status" value="7"/>
</dbReference>
<name>A0A644YNI0_9ZZZZ</name>
<organism evidence="2">
    <name type="scientific">bioreactor metagenome</name>
    <dbReference type="NCBI Taxonomy" id="1076179"/>
    <lineage>
        <taxon>unclassified sequences</taxon>
        <taxon>metagenomes</taxon>
        <taxon>ecological metagenomes</taxon>
    </lineage>
</organism>
<dbReference type="Pfam" id="PF01473">
    <property type="entry name" value="Choline_bind_1"/>
    <property type="match status" value="2"/>
</dbReference>
<evidence type="ECO:0000313" key="2">
    <source>
        <dbReference type="EMBL" id="MPM30000.1"/>
    </source>
</evidence>
<dbReference type="Gene3D" id="2.10.270.10">
    <property type="entry name" value="Cholin Binding"/>
    <property type="match status" value="2"/>
</dbReference>
<evidence type="ECO:0000256" key="1">
    <source>
        <dbReference type="ARBA" id="ARBA00022737"/>
    </source>
</evidence>
<sequence>MINDITISKKENAREVNIVGENKEIIGKSTKDKFILTTAFKDVKFKGSNLSNRRLYIKNITIDNVEIDIYYCEIESCTIKNTKLDIKSLENSNLTNTKITNITSKIIDVDIDNTNLDLKEGEASITVKPYFAGSPEDPSQKVILKNIRIRNKGGHTLKVEGHHISAGTELFLEGDITLETNKDEALLLINRKNKLYVNGNLQQIGNTYTIKSEQDDHYNKVYDKNNILSKGKDSSGSGYYNTKQRIGEEPKLPNTTEGTVSVSTEDELILALKNSSVETIIMLNDINISKEENKRIDTIGWGKELIGKSTINKPVLTTMFEKTVFRDINIKNITIDNIQIEQSSSGSKIENCTIKNTKMVRARTITNSIVENSEVDVNNLENSKLVNTKVGTMWWGDVKITNTDIDNTNLDLKENESSIYYKGSKSIVLKNVKVRNKNGNVLKIEGKSEISLEGDIIVETTDTEAILVDGYSEYDSSPDKFLKLYINGNVQQIGDTYTIKAKHIGEHTKIYDNNNLLDFGGDKYGTGYYNTKNRIGSAPELPKDGKQGWKYEDDIWYFYKYGIKQKGWQNIDGTWYYFDEYYRMQTGWQKVNGVWYYLQNSGAMATGWKKVNETWYYLKSSGAMATGWQKVNGTWYYLENGGAMATGWKKVNETWYYLENSGAMATGWKSINGAWYYLKDSGAMATGWQMISGKWYYLYNSGAMAKNTVIGGWRINSSGVATKIK</sequence>
<accession>A0A644YNI0</accession>
<dbReference type="InterPro" id="IPR046776">
    <property type="entry name" value="Pectate_lyase_5"/>
</dbReference>
<dbReference type="InterPro" id="IPR011050">
    <property type="entry name" value="Pectin_lyase_fold/virulence"/>
</dbReference>
<dbReference type="Pfam" id="PF19127">
    <property type="entry name" value="Choline_bind_3"/>
    <property type="match status" value="2"/>
</dbReference>
<reference evidence="2" key="1">
    <citation type="submission" date="2019-08" db="EMBL/GenBank/DDBJ databases">
        <authorList>
            <person name="Kucharzyk K."/>
            <person name="Murdoch R.W."/>
            <person name="Higgins S."/>
            <person name="Loffler F."/>
        </authorList>
    </citation>
    <scope>NUCLEOTIDE SEQUENCE</scope>
</reference>
<proteinExistence type="predicted"/>
<dbReference type="AlphaFoldDB" id="A0A644YNI0"/>
<dbReference type="InterPro" id="IPR018337">
    <property type="entry name" value="Cell_wall/Cho-bd_repeat"/>
</dbReference>
<dbReference type="EMBL" id="VSSQ01005665">
    <property type="protein sequence ID" value="MPM30000.1"/>
    <property type="molecule type" value="Genomic_DNA"/>
</dbReference>
<comment type="caution">
    <text evidence="2">The sequence shown here is derived from an EMBL/GenBank/DDBJ whole genome shotgun (WGS) entry which is preliminary data.</text>
</comment>
<keyword evidence="1" id="KW-0677">Repeat</keyword>
<gene>
    <name evidence="2" type="ORF">SDC9_76542</name>
</gene>
<protein>
    <submittedName>
        <fullName evidence="2">Uncharacterized protein</fullName>
    </submittedName>
</protein>
<dbReference type="Pfam" id="PF20585">
    <property type="entry name" value="Pectate_lyase_5"/>
    <property type="match status" value="1"/>
</dbReference>
<dbReference type="SUPFAM" id="SSF69360">
    <property type="entry name" value="Cell wall binding repeat"/>
    <property type="match status" value="1"/>
</dbReference>
<dbReference type="SUPFAM" id="SSF51126">
    <property type="entry name" value="Pectin lyase-like"/>
    <property type="match status" value="1"/>
</dbReference>